<dbReference type="InterPro" id="IPR000524">
    <property type="entry name" value="Tscrpt_reg_HTH_GntR"/>
</dbReference>
<feature type="domain" description="HTH gntR-type" evidence="5">
    <location>
        <begin position="1"/>
        <end position="47"/>
    </location>
</feature>
<evidence type="ECO:0000256" key="4">
    <source>
        <dbReference type="SAM" id="MobiDB-lite"/>
    </source>
</evidence>
<dbReference type="InterPro" id="IPR011711">
    <property type="entry name" value="GntR_C"/>
</dbReference>
<dbReference type="EMBL" id="ADVL01000946">
    <property type="protein sequence ID" value="EFH09143.1"/>
    <property type="molecule type" value="Genomic_DNA"/>
</dbReference>
<dbReference type="SUPFAM" id="SSF48008">
    <property type="entry name" value="GntR ligand-binding domain-like"/>
    <property type="match status" value="1"/>
</dbReference>
<dbReference type="Gene3D" id="1.10.10.10">
    <property type="entry name" value="Winged helix-like DNA-binding domain superfamily/Winged helix DNA-binding domain"/>
    <property type="match status" value="1"/>
</dbReference>
<dbReference type="AlphaFoldDB" id="D5RU76"/>
<gene>
    <name evidence="6" type="ORF">HMPREF0731_4638</name>
</gene>
<proteinExistence type="predicted"/>
<protein>
    <submittedName>
        <fullName evidence="6">FCD domain protein</fullName>
    </submittedName>
</protein>
<dbReference type="Gene3D" id="1.20.120.530">
    <property type="entry name" value="GntR ligand-binding domain-like"/>
    <property type="match status" value="1"/>
</dbReference>
<dbReference type="InterPro" id="IPR036390">
    <property type="entry name" value="WH_DNA-bd_sf"/>
</dbReference>
<organism evidence="6 7">
    <name type="scientific">Pseudoroseomonas cervicalis ATCC 49957</name>
    <dbReference type="NCBI Taxonomy" id="525371"/>
    <lineage>
        <taxon>Bacteria</taxon>
        <taxon>Pseudomonadati</taxon>
        <taxon>Pseudomonadota</taxon>
        <taxon>Alphaproteobacteria</taxon>
        <taxon>Acetobacterales</taxon>
        <taxon>Roseomonadaceae</taxon>
        <taxon>Roseomonas</taxon>
    </lineage>
</organism>
<comment type="caution">
    <text evidence="6">The sequence shown here is derived from an EMBL/GenBank/DDBJ whole genome shotgun (WGS) entry which is preliminary data.</text>
</comment>
<evidence type="ECO:0000256" key="3">
    <source>
        <dbReference type="ARBA" id="ARBA00023163"/>
    </source>
</evidence>
<evidence type="ECO:0000256" key="1">
    <source>
        <dbReference type="ARBA" id="ARBA00023015"/>
    </source>
</evidence>
<dbReference type="Pfam" id="PF00392">
    <property type="entry name" value="GntR"/>
    <property type="match status" value="1"/>
</dbReference>
<dbReference type="PANTHER" id="PTHR43537:SF5">
    <property type="entry name" value="UXU OPERON TRANSCRIPTIONAL REGULATOR"/>
    <property type="match status" value="1"/>
</dbReference>
<evidence type="ECO:0000313" key="7">
    <source>
        <dbReference type="Proteomes" id="UP000005324"/>
    </source>
</evidence>
<feature type="non-terminal residue" evidence="6">
    <location>
        <position position="171"/>
    </location>
</feature>
<evidence type="ECO:0000256" key="2">
    <source>
        <dbReference type="ARBA" id="ARBA00023125"/>
    </source>
</evidence>
<feature type="region of interest" description="Disordered" evidence="4">
    <location>
        <begin position="147"/>
        <end position="171"/>
    </location>
</feature>
<keyword evidence="3" id="KW-0804">Transcription</keyword>
<dbReference type="Pfam" id="PF07729">
    <property type="entry name" value="FCD"/>
    <property type="match status" value="1"/>
</dbReference>
<reference evidence="6 7" key="1">
    <citation type="submission" date="2010-04" db="EMBL/GenBank/DDBJ databases">
        <authorList>
            <person name="Qin X."/>
            <person name="Bachman B."/>
            <person name="Battles P."/>
            <person name="Bell A."/>
            <person name="Bess C."/>
            <person name="Bickham C."/>
            <person name="Chaboub L."/>
            <person name="Chen D."/>
            <person name="Coyle M."/>
            <person name="Deiros D.R."/>
            <person name="Dinh H."/>
            <person name="Forbes L."/>
            <person name="Fowler G."/>
            <person name="Francisco L."/>
            <person name="Fu Q."/>
            <person name="Gubbala S."/>
            <person name="Hale W."/>
            <person name="Han Y."/>
            <person name="Hemphill L."/>
            <person name="Highlander S.K."/>
            <person name="Hirani K."/>
            <person name="Hogues M."/>
            <person name="Jackson L."/>
            <person name="Jakkamsetti A."/>
            <person name="Javaid M."/>
            <person name="Jiang H."/>
            <person name="Korchina V."/>
            <person name="Kovar C."/>
            <person name="Lara F."/>
            <person name="Lee S."/>
            <person name="Mata R."/>
            <person name="Mathew T."/>
            <person name="Moen C."/>
            <person name="Morales K."/>
            <person name="Munidasa M."/>
            <person name="Nazareth L."/>
            <person name="Ngo R."/>
            <person name="Nguyen L."/>
            <person name="Okwuonu G."/>
            <person name="Ongeri F."/>
            <person name="Patil S."/>
            <person name="Petrosino J."/>
            <person name="Pham C."/>
            <person name="Pham P."/>
            <person name="Pu L.-L."/>
            <person name="Puazo M."/>
            <person name="Raj R."/>
            <person name="Reid J."/>
            <person name="Rouhana J."/>
            <person name="Saada N."/>
            <person name="Shang Y."/>
            <person name="Simmons D."/>
            <person name="Thornton R."/>
            <person name="Warren J."/>
            <person name="Weissenberger G."/>
            <person name="Zhang J."/>
            <person name="Zhang L."/>
            <person name="Zhou C."/>
            <person name="Zhu D."/>
            <person name="Muzny D."/>
            <person name="Worley K."/>
            <person name="Gibbs R."/>
        </authorList>
    </citation>
    <scope>NUCLEOTIDE SEQUENCE [LARGE SCALE GENOMIC DNA]</scope>
    <source>
        <strain evidence="6 7">ATCC 49957</strain>
    </source>
</reference>
<dbReference type="Proteomes" id="UP000005324">
    <property type="component" value="Unassembled WGS sequence"/>
</dbReference>
<dbReference type="GO" id="GO:0003700">
    <property type="term" value="F:DNA-binding transcription factor activity"/>
    <property type="evidence" value="ECO:0007669"/>
    <property type="project" value="InterPro"/>
</dbReference>
<dbReference type="SUPFAM" id="SSF46785">
    <property type="entry name" value="Winged helix' DNA-binding domain"/>
    <property type="match status" value="1"/>
</dbReference>
<keyword evidence="1" id="KW-0805">Transcription regulation</keyword>
<dbReference type="InterPro" id="IPR036388">
    <property type="entry name" value="WH-like_DNA-bd_sf"/>
</dbReference>
<dbReference type="GO" id="GO:0003677">
    <property type="term" value="F:DNA binding"/>
    <property type="evidence" value="ECO:0007669"/>
    <property type="project" value="UniProtKB-KW"/>
</dbReference>
<keyword evidence="7" id="KW-1185">Reference proteome</keyword>
<dbReference type="PANTHER" id="PTHR43537">
    <property type="entry name" value="TRANSCRIPTIONAL REGULATOR, GNTR FAMILY"/>
    <property type="match status" value="1"/>
</dbReference>
<feature type="compositionally biased region" description="Basic and acidic residues" evidence="4">
    <location>
        <begin position="151"/>
        <end position="171"/>
    </location>
</feature>
<sequence length="171" mass="18149">DGQLPPERVLAAALGVSRAELRKALSAMEAEGQIWRHVGKGTFLGARPLAATGDVAQLAARAGLPDVMAARLVLEPQLAALAAARADAAQRAALLALARPPARPLSWREFESQDAALHRAIAEAAGNLSLLHVFDLLAAMRRALTWSRPRPRPEGPPPDHHSFAEHGRIAA</sequence>
<feature type="non-terminal residue" evidence="6">
    <location>
        <position position="1"/>
    </location>
</feature>
<name>D5RU76_9PROT</name>
<dbReference type="RefSeq" id="WP_007006670.1">
    <property type="nucleotide sequence ID" value="NZ_GG771266.1"/>
</dbReference>
<dbReference type="HOGENOM" id="CLU_1558623_0_0_5"/>
<evidence type="ECO:0000259" key="5">
    <source>
        <dbReference type="PROSITE" id="PS50949"/>
    </source>
</evidence>
<dbReference type="OrthoDB" id="7347280at2"/>
<accession>D5RU76</accession>
<dbReference type="PROSITE" id="PS50949">
    <property type="entry name" value="HTH_GNTR"/>
    <property type="match status" value="1"/>
</dbReference>
<dbReference type="InterPro" id="IPR008920">
    <property type="entry name" value="TF_FadR/GntR_C"/>
</dbReference>
<dbReference type="PRINTS" id="PR00035">
    <property type="entry name" value="HTHGNTR"/>
</dbReference>
<evidence type="ECO:0000313" key="6">
    <source>
        <dbReference type="EMBL" id="EFH09143.1"/>
    </source>
</evidence>
<keyword evidence="2" id="KW-0238">DNA-binding</keyword>